<dbReference type="GO" id="GO:0000963">
    <property type="term" value="P:mitochondrial RNA processing"/>
    <property type="evidence" value="ECO:0007669"/>
    <property type="project" value="TreeGrafter"/>
</dbReference>
<keyword evidence="3" id="KW-0418">Kinase</keyword>
<dbReference type="Pfam" id="PF08373">
    <property type="entry name" value="RAP"/>
    <property type="match status" value="1"/>
</dbReference>
<dbReference type="SMART" id="SM00952">
    <property type="entry name" value="RAP"/>
    <property type="match status" value="1"/>
</dbReference>
<dbReference type="AlphaFoldDB" id="A0A4Z2E7V6"/>
<dbReference type="InterPro" id="IPR050870">
    <property type="entry name" value="FAST_kinase"/>
</dbReference>
<evidence type="ECO:0000256" key="1">
    <source>
        <dbReference type="SAM" id="MobiDB-lite"/>
    </source>
</evidence>
<dbReference type="EMBL" id="SRLO01014136">
    <property type="protein sequence ID" value="TNN24845.1"/>
    <property type="molecule type" value="Genomic_DNA"/>
</dbReference>
<feature type="compositionally biased region" description="Low complexity" evidence="1">
    <location>
        <begin position="115"/>
        <end position="156"/>
    </location>
</feature>
<feature type="compositionally biased region" description="Polar residues" evidence="1">
    <location>
        <begin position="95"/>
        <end position="104"/>
    </location>
</feature>
<feature type="domain" description="RAP" evidence="2">
    <location>
        <begin position="215"/>
        <end position="273"/>
    </location>
</feature>
<dbReference type="GO" id="GO:0044528">
    <property type="term" value="P:regulation of mitochondrial mRNA stability"/>
    <property type="evidence" value="ECO:0007669"/>
    <property type="project" value="TreeGrafter"/>
</dbReference>
<dbReference type="PROSITE" id="PS51286">
    <property type="entry name" value="RAP"/>
    <property type="match status" value="1"/>
</dbReference>
<dbReference type="GO" id="GO:0005759">
    <property type="term" value="C:mitochondrial matrix"/>
    <property type="evidence" value="ECO:0007669"/>
    <property type="project" value="TreeGrafter"/>
</dbReference>
<proteinExistence type="predicted"/>
<evidence type="ECO:0000259" key="2">
    <source>
        <dbReference type="PROSITE" id="PS51286"/>
    </source>
</evidence>
<dbReference type="GO" id="GO:0003723">
    <property type="term" value="F:RNA binding"/>
    <property type="evidence" value="ECO:0007669"/>
    <property type="project" value="TreeGrafter"/>
</dbReference>
<keyword evidence="4" id="KW-1185">Reference proteome</keyword>
<dbReference type="GO" id="GO:0016301">
    <property type="term" value="F:kinase activity"/>
    <property type="evidence" value="ECO:0007669"/>
    <property type="project" value="UniProtKB-KW"/>
</dbReference>
<evidence type="ECO:0000313" key="3">
    <source>
        <dbReference type="EMBL" id="TNN24845.1"/>
    </source>
</evidence>
<feature type="region of interest" description="Disordered" evidence="1">
    <location>
        <begin position="172"/>
        <end position="213"/>
    </location>
</feature>
<organism evidence="3 4">
    <name type="scientific">Liparis tanakae</name>
    <name type="common">Tanaka's snailfish</name>
    <dbReference type="NCBI Taxonomy" id="230148"/>
    <lineage>
        <taxon>Eukaryota</taxon>
        <taxon>Metazoa</taxon>
        <taxon>Chordata</taxon>
        <taxon>Craniata</taxon>
        <taxon>Vertebrata</taxon>
        <taxon>Euteleostomi</taxon>
        <taxon>Actinopterygii</taxon>
        <taxon>Neopterygii</taxon>
        <taxon>Teleostei</taxon>
        <taxon>Neoteleostei</taxon>
        <taxon>Acanthomorphata</taxon>
        <taxon>Eupercaria</taxon>
        <taxon>Perciformes</taxon>
        <taxon>Cottioidei</taxon>
        <taxon>Cottales</taxon>
        <taxon>Liparidae</taxon>
        <taxon>Liparis</taxon>
    </lineage>
</organism>
<reference evidence="3 4" key="1">
    <citation type="submission" date="2019-03" db="EMBL/GenBank/DDBJ databases">
        <title>First draft genome of Liparis tanakae, snailfish: a comprehensive survey of snailfish specific genes.</title>
        <authorList>
            <person name="Kim W."/>
            <person name="Song I."/>
            <person name="Jeong J.-H."/>
            <person name="Kim D."/>
            <person name="Kim S."/>
            <person name="Ryu S."/>
            <person name="Song J.Y."/>
            <person name="Lee S.K."/>
        </authorList>
    </citation>
    <scope>NUCLEOTIDE SEQUENCE [LARGE SCALE GENOMIC DNA]</scope>
    <source>
        <tissue evidence="3">Muscle</tissue>
    </source>
</reference>
<dbReference type="Proteomes" id="UP000314294">
    <property type="component" value="Unassembled WGS sequence"/>
</dbReference>
<name>A0A4Z2E7V6_9TELE</name>
<comment type="caution">
    <text evidence="3">The sequence shown here is derived from an EMBL/GenBank/DDBJ whole genome shotgun (WGS) entry which is preliminary data.</text>
</comment>
<evidence type="ECO:0000313" key="4">
    <source>
        <dbReference type="Proteomes" id="UP000314294"/>
    </source>
</evidence>
<dbReference type="GO" id="GO:0035770">
    <property type="term" value="C:ribonucleoprotein granule"/>
    <property type="evidence" value="ECO:0007669"/>
    <property type="project" value="TreeGrafter"/>
</dbReference>
<dbReference type="PANTHER" id="PTHR21228:SF4">
    <property type="entry name" value="FAS-ACTIVATED SERINE_THREONINE KINASE"/>
    <property type="match status" value="1"/>
</dbReference>
<accession>A0A4Z2E7V6</accession>
<dbReference type="InterPro" id="IPR013584">
    <property type="entry name" value="RAP"/>
</dbReference>
<sequence>MFSWWPPDFVLWMDPSGRVLPIRTGPVPPVGPPGDAVAVVTSDFQTFSPFAAPAEEAELPVGGATELGSFLPASGAPQPGTNGGPCGPFYGPESQDGSTLSSPPSDGPAPPEARGPTGAPEAQGPAGAQGPTGTPEAQGPTGAPEAQGPAGAPAPGSLFQFSIGKILEDEGGPREELYEGGTYPQEPDGGPPSPRSPDRAAGDAPPTDQRQTRRVVVSVNDKWHYCHNSAVLVGSRAMRDRHLRLLGYVILQLPFHELEALSGVEEVKRYLALKLRALPP</sequence>
<protein>
    <submittedName>
        <fullName evidence="3">Fas-activated serine/threonine kinase</fullName>
    </submittedName>
</protein>
<dbReference type="PANTHER" id="PTHR21228">
    <property type="entry name" value="FAST LEU-RICH DOMAIN-CONTAINING"/>
    <property type="match status" value="1"/>
</dbReference>
<keyword evidence="3" id="KW-0808">Transferase</keyword>
<gene>
    <name evidence="3" type="primary">Fastk</name>
    <name evidence="3" type="ORF">EYF80_065029</name>
</gene>
<feature type="region of interest" description="Disordered" evidence="1">
    <location>
        <begin position="65"/>
        <end position="158"/>
    </location>
</feature>
<dbReference type="OrthoDB" id="8881103at2759"/>